<keyword evidence="3" id="KW-1185">Reference proteome</keyword>
<gene>
    <name evidence="2" type="ORF">LSH36_51g07054</name>
</gene>
<evidence type="ECO:0000313" key="3">
    <source>
        <dbReference type="Proteomes" id="UP001208570"/>
    </source>
</evidence>
<dbReference type="EMBL" id="JAODUP010000051">
    <property type="protein sequence ID" value="KAK2165392.1"/>
    <property type="molecule type" value="Genomic_DNA"/>
</dbReference>
<comment type="caution">
    <text evidence="2">The sequence shown here is derived from an EMBL/GenBank/DDBJ whole genome shotgun (WGS) entry which is preliminary data.</text>
</comment>
<sequence length="77" mass="9044">MDKVSKEIEATKSRNDLETETPSSDEKSSRRKHTEQFEVESGDVYARVSKYECNPEGYRFPMLQIFVGYFGWSRKNL</sequence>
<dbReference type="Proteomes" id="UP001208570">
    <property type="component" value="Unassembled WGS sequence"/>
</dbReference>
<feature type="region of interest" description="Disordered" evidence="1">
    <location>
        <begin position="1"/>
        <end position="36"/>
    </location>
</feature>
<organism evidence="2 3">
    <name type="scientific">Paralvinella palmiformis</name>
    <dbReference type="NCBI Taxonomy" id="53620"/>
    <lineage>
        <taxon>Eukaryota</taxon>
        <taxon>Metazoa</taxon>
        <taxon>Spiralia</taxon>
        <taxon>Lophotrochozoa</taxon>
        <taxon>Annelida</taxon>
        <taxon>Polychaeta</taxon>
        <taxon>Sedentaria</taxon>
        <taxon>Canalipalpata</taxon>
        <taxon>Terebellida</taxon>
        <taxon>Terebelliformia</taxon>
        <taxon>Alvinellidae</taxon>
        <taxon>Paralvinella</taxon>
    </lineage>
</organism>
<evidence type="ECO:0000313" key="2">
    <source>
        <dbReference type="EMBL" id="KAK2165392.1"/>
    </source>
</evidence>
<protein>
    <submittedName>
        <fullName evidence="2">Uncharacterized protein</fullName>
    </submittedName>
</protein>
<proteinExistence type="predicted"/>
<accession>A0AAD9K624</accession>
<reference evidence="2" key="1">
    <citation type="journal article" date="2023" name="Mol. Biol. Evol.">
        <title>Third-Generation Sequencing Reveals the Adaptive Role of the Epigenome in Three Deep-Sea Polychaetes.</title>
        <authorList>
            <person name="Perez M."/>
            <person name="Aroh O."/>
            <person name="Sun Y."/>
            <person name="Lan Y."/>
            <person name="Juniper S.K."/>
            <person name="Young C.R."/>
            <person name="Angers B."/>
            <person name="Qian P.Y."/>
        </authorList>
    </citation>
    <scope>NUCLEOTIDE SEQUENCE</scope>
    <source>
        <strain evidence="2">P08H-3</strain>
    </source>
</reference>
<feature type="compositionally biased region" description="Basic and acidic residues" evidence="1">
    <location>
        <begin position="1"/>
        <end position="17"/>
    </location>
</feature>
<evidence type="ECO:0000256" key="1">
    <source>
        <dbReference type="SAM" id="MobiDB-lite"/>
    </source>
</evidence>
<dbReference type="AlphaFoldDB" id="A0AAD9K624"/>
<name>A0AAD9K624_9ANNE</name>